<evidence type="ECO:0000256" key="2">
    <source>
        <dbReference type="ARBA" id="ARBA00022989"/>
    </source>
</evidence>
<dbReference type="Proteomes" id="UP001371456">
    <property type="component" value="Unassembled WGS sequence"/>
</dbReference>
<feature type="transmembrane region" description="Helical" evidence="4">
    <location>
        <begin position="74"/>
        <end position="94"/>
    </location>
</feature>
<comment type="caution">
    <text evidence="5">The sequence shown here is derived from an EMBL/GenBank/DDBJ whole genome shotgun (WGS) entry which is preliminary data.</text>
</comment>
<reference evidence="5 6" key="1">
    <citation type="submission" date="2024-02" db="EMBL/GenBank/DDBJ databases">
        <title>de novo genome assembly of Solanum bulbocastanum strain 11H21.</title>
        <authorList>
            <person name="Hosaka A.J."/>
        </authorList>
    </citation>
    <scope>NUCLEOTIDE SEQUENCE [LARGE SCALE GENOMIC DNA]</scope>
    <source>
        <tissue evidence="5">Young leaves</tissue>
    </source>
</reference>
<keyword evidence="6" id="KW-1185">Reference proteome</keyword>
<keyword evidence="3 4" id="KW-0472">Membrane</keyword>
<evidence type="ECO:0000256" key="3">
    <source>
        <dbReference type="ARBA" id="ARBA00023136"/>
    </source>
</evidence>
<evidence type="ECO:0000313" key="6">
    <source>
        <dbReference type="Proteomes" id="UP001371456"/>
    </source>
</evidence>
<dbReference type="GO" id="GO:0016020">
    <property type="term" value="C:membrane"/>
    <property type="evidence" value="ECO:0007669"/>
    <property type="project" value="InterPro"/>
</dbReference>
<dbReference type="GO" id="GO:0005524">
    <property type="term" value="F:ATP binding"/>
    <property type="evidence" value="ECO:0007669"/>
    <property type="project" value="InterPro"/>
</dbReference>
<sequence>MEIGVLQKGNWWRASWPRPFFVDASWYKLKVCIMVKVLQNLLKVSLKLIYLVLSSGVAAMLHGQVGKMIRCIAMFIRGFGIAFKGWLLALVMVASFTGEKHALEEYNKSLQNAYISGGSVLTITLAVLTASMSIGEAFSLLCCRKRWCFQDA</sequence>
<evidence type="ECO:0000256" key="4">
    <source>
        <dbReference type="SAM" id="Phobius"/>
    </source>
</evidence>
<feature type="transmembrane region" description="Helical" evidence="4">
    <location>
        <begin position="114"/>
        <end position="135"/>
    </location>
</feature>
<evidence type="ECO:0000256" key="1">
    <source>
        <dbReference type="ARBA" id="ARBA00022692"/>
    </source>
</evidence>
<keyword evidence="1 4" id="KW-0812">Transmembrane</keyword>
<name>A0AAN8YLL4_SOLBU</name>
<gene>
    <name evidence="5" type="ORF">RDI58_004362</name>
</gene>
<organism evidence="5 6">
    <name type="scientific">Solanum bulbocastanum</name>
    <name type="common">Wild potato</name>
    <dbReference type="NCBI Taxonomy" id="147425"/>
    <lineage>
        <taxon>Eukaryota</taxon>
        <taxon>Viridiplantae</taxon>
        <taxon>Streptophyta</taxon>
        <taxon>Embryophyta</taxon>
        <taxon>Tracheophyta</taxon>
        <taxon>Spermatophyta</taxon>
        <taxon>Magnoliopsida</taxon>
        <taxon>eudicotyledons</taxon>
        <taxon>Gunneridae</taxon>
        <taxon>Pentapetalae</taxon>
        <taxon>asterids</taxon>
        <taxon>lamiids</taxon>
        <taxon>Solanales</taxon>
        <taxon>Solanaceae</taxon>
        <taxon>Solanoideae</taxon>
        <taxon>Solaneae</taxon>
        <taxon>Solanum</taxon>
    </lineage>
</organism>
<dbReference type="Gene3D" id="1.20.1560.10">
    <property type="entry name" value="ABC transporter type 1, transmembrane domain"/>
    <property type="match status" value="1"/>
</dbReference>
<evidence type="ECO:0000313" key="5">
    <source>
        <dbReference type="EMBL" id="KAK6796661.1"/>
    </source>
</evidence>
<accession>A0AAN8YLL4</accession>
<proteinExistence type="predicted"/>
<protein>
    <submittedName>
        <fullName evidence="5">Uncharacterized protein</fullName>
    </submittedName>
</protein>
<keyword evidence="2 4" id="KW-1133">Transmembrane helix</keyword>
<dbReference type="EMBL" id="JBANQN010000002">
    <property type="protein sequence ID" value="KAK6796661.1"/>
    <property type="molecule type" value="Genomic_DNA"/>
</dbReference>
<dbReference type="InterPro" id="IPR036640">
    <property type="entry name" value="ABC1_TM_sf"/>
</dbReference>
<dbReference type="AlphaFoldDB" id="A0AAN8YLL4"/>